<feature type="chain" id="PRO_5040769900" evidence="1">
    <location>
        <begin position="18"/>
        <end position="181"/>
    </location>
</feature>
<dbReference type="OrthoDB" id="958254at2759"/>
<organism evidence="2 3">
    <name type="scientific">Coemansia javaensis</name>
    <dbReference type="NCBI Taxonomy" id="2761396"/>
    <lineage>
        <taxon>Eukaryota</taxon>
        <taxon>Fungi</taxon>
        <taxon>Fungi incertae sedis</taxon>
        <taxon>Zoopagomycota</taxon>
        <taxon>Kickxellomycotina</taxon>
        <taxon>Kickxellomycetes</taxon>
        <taxon>Kickxellales</taxon>
        <taxon>Kickxellaceae</taxon>
        <taxon>Coemansia</taxon>
    </lineage>
</organism>
<accession>A0A9W8H755</accession>
<name>A0A9W8H755_9FUNG</name>
<keyword evidence="3" id="KW-1185">Reference proteome</keyword>
<evidence type="ECO:0000313" key="3">
    <source>
        <dbReference type="Proteomes" id="UP001140217"/>
    </source>
</evidence>
<feature type="signal peptide" evidence="1">
    <location>
        <begin position="1"/>
        <end position="17"/>
    </location>
</feature>
<dbReference type="Proteomes" id="UP001140217">
    <property type="component" value="Unassembled WGS sequence"/>
</dbReference>
<dbReference type="AlphaFoldDB" id="A0A9W8H755"/>
<protein>
    <submittedName>
        <fullName evidence="2">Uncharacterized protein</fullName>
    </submittedName>
</protein>
<evidence type="ECO:0000256" key="1">
    <source>
        <dbReference type="SAM" id="SignalP"/>
    </source>
</evidence>
<reference evidence="2" key="1">
    <citation type="submission" date="2022-07" db="EMBL/GenBank/DDBJ databases">
        <title>Phylogenomic reconstructions and comparative analyses of Kickxellomycotina fungi.</title>
        <authorList>
            <person name="Reynolds N.K."/>
            <person name="Stajich J.E."/>
            <person name="Barry K."/>
            <person name="Grigoriev I.V."/>
            <person name="Crous P."/>
            <person name="Smith M.E."/>
        </authorList>
    </citation>
    <scope>NUCLEOTIDE SEQUENCE</scope>
    <source>
        <strain evidence="2">NBRC 105414</strain>
    </source>
</reference>
<proteinExistence type="predicted"/>
<evidence type="ECO:0000313" key="2">
    <source>
        <dbReference type="EMBL" id="KAJ2777589.1"/>
    </source>
</evidence>
<keyword evidence="1" id="KW-0732">Signal</keyword>
<gene>
    <name evidence="2" type="ORF">H4R18_005079</name>
</gene>
<sequence length="181" mass="19538">MHYAAWCALLLVPGVLGKVRMDVYVESRCPDYDNQDAVDLHFNYIGKLNSSLTYGCFANVQQLCVQKNSDASTTLQYILCQGASPSQIGGYWLFAECLKLVPSWFSTIRCVAGSEGAQLLQNSVVNSQHNDVTASLTFALNGQKRCVFDSGHWVTAEDGCPGGGSVPLFGKSIRELAGSAS</sequence>
<dbReference type="EMBL" id="JANBUL010000281">
    <property type="protein sequence ID" value="KAJ2777589.1"/>
    <property type="molecule type" value="Genomic_DNA"/>
</dbReference>
<comment type="caution">
    <text evidence="2">The sequence shown here is derived from an EMBL/GenBank/DDBJ whole genome shotgun (WGS) entry which is preliminary data.</text>
</comment>